<proteinExistence type="predicted"/>
<evidence type="ECO:0000313" key="2">
    <source>
        <dbReference type="EMBL" id="RMC04687.1"/>
    </source>
</evidence>
<keyword evidence="3" id="KW-1185">Reference proteome</keyword>
<protein>
    <submittedName>
        <fullName evidence="2">Uncharacterized protein</fullName>
    </submittedName>
</protein>
<sequence>MGRDTIPYPRTSKPHPIQLWTLPGMRQPQLSQVSVYVKPILTAQENSMFARGDGKVKIFPSFCPIFGIKWKEDLCCSKQNATLLHLEGTLVFEHKSDEKKQSVTGTQKLGLSFGTHVMIESQLPQEPRLSEDQRDDDDDDDDDGGPWVRMMDIRGIWV</sequence>
<evidence type="ECO:0000256" key="1">
    <source>
        <dbReference type="SAM" id="MobiDB-lite"/>
    </source>
</evidence>
<gene>
    <name evidence="2" type="ORF">DUI87_17857</name>
</gene>
<reference evidence="2 3" key="1">
    <citation type="submission" date="2018-07" db="EMBL/GenBank/DDBJ databases">
        <title>A high quality draft genome assembly of the barn swallow (H. rustica rustica).</title>
        <authorList>
            <person name="Formenti G."/>
            <person name="Chiara M."/>
            <person name="Poveda L."/>
            <person name="Francoijs K.-J."/>
            <person name="Bonisoli-Alquati A."/>
            <person name="Canova L."/>
            <person name="Gianfranceschi L."/>
            <person name="Horner D.S."/>
            <person name="Saino N."/>
        </authorList>
    </citation>
    <scope>NUCLEOTIDE SEQUENCE [LARGE SCALE GENOMIC DNA]</scope>
    <source>
        <strain evidence="2">Chelidonia</strain>
        <tissue evidence="2">Blood</tissue>
    </source>
</reference>
<name>A0A3M0KBY0_HIRRU</name>
<dbReference type="Proteomes" id="UP000269221">
    <property type="component" value="Unassembled WGS sequence"/>
</dbReference>
<feature type="compositionally biased region" description="Acidic residues" evidence="1">
    <location>
        <begin position="133"/>
        <end position="144"/>
    </location>
</feature>
<accession>A0A3M0KBY0</accession>
<evidence type="ECO:0000313" key="3">
    <source>
        <dbReference type="Proteomes" id="UP000269221"/>
    </source>
</evidence>
<feature type="region of interest" description="Disordered" evidence="1">
    <location>
        <begin position="122"/>
        <end position="148"/>
    </location>
</feature>
<dbReference type="EMBL" id="QRBI01000123">
    <property type="protein sequence ID" value="RMC04687.1"/>
    <property type="molecule type" value="Genomic_DNA"/>
</dbReference>
<comment type="caution">
    <text evidence="2">The sequence shown here is derived from an EMBL/GenBank/DDBJ whole genome shotgun (WGS) entry which is preliminary data.</text>
</comment>
<dbReference type="AlphaFoldDB" id="A0A3M0KBY0"/>
<organism evidence="2 3">
    <name type="scientific">Hirundo rustica rustica</name>
    <dbReference type="NCBI Taxonomy" id="333673"/>
    <lineage>
        <taxon>Eukaryota</taxon>
        <taxon>Metazoa</taxon>
        <taxon>Chordata</taxon>
        <taxon>Craniata</taxon>
        <taxon>Vertebrata</taxon>
        <taxon>Euteleostomi</taxon>
        <taxon>Archelosauria</taxon>
        <taxon>Archosauria</taxon>
        <taxon>Dinosauria</taxon>
        <taxon>Saurischia</taxon>
        <taxon>Theropoda</taxon>
        <taxon>Coelurosauria</taxon>
        <taxon>Aves</taxon>
        <taxon>Neognathae</taxon>
        <taxon>Neoaves</taxon>
        <taxon>Telluraves</taxon>
        <taxon>Australaves</taxon>
        <taxon>Passeriformes</taxon>
        <taxon>Sylvioidea</taxon>
        <taxon>Hirundinidae</taxon>
        <taxon>Hirundo</taxon>
    </lineage>
</organism>